<keyword evidence="1" id="KW-0067">ATP-binding</keyword>
<dbReference type="Proteomes" id="UP001592582">
    <property type="component" value="Unassembled WGS sequence"/>
</dbReference>
<dbReference type="InterPro" id="IPR003593">
    <property type="entry name" value="AAA+_ATPase"/>
</dbReference>
<dbReference type="SMART" id="SM00382">
    <property type="entry name" value="AAA"/>
    <property type="match status" value="1"/>
</dbReference>
<dbReference type="GO" id="GO:0005524">
    <property type="term" value="F:ATP binding"/>
    <property type="evidence" value="ECO:0007669"/>
    <property type="project" value="UniProtKB-KW"/>
</dbReference>
<keyword evidence="1" id="KW-0547">Nucleotide-binding</keyword>
<dbReference type="PANTHER" id="PTHR24221:SF646">
    <property type="entry name" value="HAEMOLYSIN SECRETION ATP-BINDING PROTEIN"/>
    <property type="match status" value="1"/>
</dbReference>
<protein>
    <submittedName>
        <fullName evidence="1">ATP-binding cassette domain-containing protein</fullName>
    </submittedName>
</protein>
<proteinExistence type="predicted"/>
<dbReference type="CDD" id="cd03228">
    <property type="entry name" value="ABCC_MRP_Like"/>
    <property type="match status" value="1"/>
</dbReference>
<reference evidence="1 2" key="1">
    <citation type="submission" date="2024-09" db="EMBL/GenBank/DDBJ databases">
        <authorList>
            <person name="Lee S.D."/>
        </authorList>
    </citation>
    <scope>NUCLEOTIDE SEQUENCE [LARGE SCALE GENOMIC DNA]</scope>
    <source>
        <strain evidence="1 2">N1-1</strain>
    </source>
</reference>
<dbReference type="PROSITE" id="PS50893">
    <property type="entry name" value="ABC_TRANSPORTER_2"/>
    <property type="match status" value="1"/>
</dbReference>
<gene>
    <name evidence="1" type="ORF">ACEZDG_05870</name>
</gene>
<name>A0ABV6V507_9ACTN</name>
<dbReference type="InterPro" id="IPR027417">
    <property type="entry name" value="P-loop_NTPase"/>
</dbReference>
<dbReference type="PANTHER" id="PTHR24221">
    <property type="entry name" value="ATP-BINDING CASSETTE SUB-FAMILY B"/>
    <property type="match status" value="1"/>
</dbReference>
<keyword evidence="2" id="KW-1185">Reference proteome</keyword>
<organism evidence="1 2">
    <name type="scientific">Streptacidiphilus alkalitolerans</name>
    <dbReference type="NCBI Taxonomy" id="3342712"/>
    <lineage>
        <taxon>Bacteria</taxon>
        <taxon>Bacillati</taxon>
        <taxon>Actinomycetota</taxon>
        <taxon>Actinomycetes</taxon>
        <taxon>Kitasatosporales</taxon>
        <taxon>Streptomycetaceae</taxon>
        <taxon>Streptacidiphilus</taxon>
    </lineage>
</organism>
<comment type="caution">
    <text evidence="1">The sequence shown here is derived from an EMBL/GenBank/DDBJ whole genome shotgun (WGS) entry which is preliminary data.</text>
</comment>
<dbReference type="SUPFAM" id="SSF52540">
    <property type="entry name" value="P-loop containing nucleoside triphosphate hydrolases"/>
    <property type="match status" value="1"/>
</dbReference>
<dbReference type="PROSITE" id="PS50929">
    <property type="entry name" value="ABC_TM1F"/>
    <property type="match status" value="1"/>
</dbReference>
<evidence type="ECO:0000313" key="2">
    <source>
        <dbReference type="Proteomes" id="UP001592582"/>
    </source>
</evidence>
<dbReference type="InterPro" id="IPR039421">
    <property type="entry name" value="Type_1_exporter"/>
</dbReference>
<dbReference type="InterPro" id="IPR036640">
    <property type="entry name" value="ABC1_TM_sf"/>
</dbReference>
<evidence type="ECO:0000313" key="1">
    <source>
        <dbReference type="EMBL" id="MFC1408804.1"/>
    </source>
</evidence>
<sequence length="707" mass="74256">MPYPFKGVRLPRGGPAPAETTTESEELLFGGPLLYDYGFSRHELAAAGLSFPAMARRIPTMLVLAATLAWRADRRALLAVSVAELGMGLARAFGLVATNRVLLQLFAGGPTPERIRAALPALLLVGLLGGSSVLLSAVSTAATGRLEPKIEGAATVEFLSRAIRVELSAIQDEEFHRLLDSAQFGAAEARRTVGEAVAVANAVIGMVAAGGVLTVLAPVLLPLLVLIAVPRAWGAVRTARSRYASVQAWLGHMRASRLITSLLTDQRAAAEVRVHGVGAWLLRHFTQMSRANEAEQTRLARRRAGTDLASAALSGLAALATYGVLYVLLTDGQLPLAVAGTAVLGIRSGVASITAMVSQLNGLYESALYVGDLHQLCRVGDRLAIPSGGAALPERVGALELKDLTFSYPGRAEPAVDRVSLTIEPGTVIALVGANGSGKTTLAKLICGLLRADSGSLTWDGVEIGAADRDAWFGRIGLLAQDFQRWPFTARANVVVGRPEARVDEDGIRRAADFADAGSVVTGLSNGWSTILASGYRNSEEISGGQWQKVGAARVAYRDPVLLIADEPTSALDARAEVDAFRRIRGLAAQGTTVVLITHRLAASASADVIFVLNQGRLVEQGSHEELMAAGAASGPDGYAALYRLQAAQYVAEARIVGSANPSALYAKSEHCPSKSGIPCARNPERNYVHDHDSQAQSDSGSEPGEA</sequence>
<dbReference type="Gene3D" id="1.20.1560.10">
    <property type="entry name" value="ABC transporter type 1, transmembrane domain"/>
    <property type="match status" value="1"/>
</dbReference>
<dbReference type="Gene3D" id="3.40.50.300">
    <property type="entry name" value="P-loop containing nucleotide triphosphate hydrolases"/>
    <property type="match status" value="1"/>
</dbReference>
<dbReference type="InterPro" id="IPR011527">
    <property type="entry name" value="ABC1_TM_dom"/>
</dbReference>
<dbReference type="InterPro" id="IPR003439">
    <property type="entry name" value="ABC_transporter-like_ATP-bd"/>
</dbReference>
<dbReference type="SUPFAM" id="SSF90123">
    <property type="entry name" value="ABC transporter transmembrane region"/>
    <property type="match status" value="1"/>
</dbReference>
<accession>A0ABV6V507</accession>
<dbReference type="Pfam" id="PF00005">
    <property type="entry name" value="ABC_tran"/>
    <property type="match status" value="1"/>
</dbReference>
<dbReference type="EMBL" id="JBHEZX010000002">
    <property type="protein sequence ID" value="MFC1408804.1"/>
    <property type="molecule type" value="Genomic_DNA"/>
</dbReference>